<feature type="domain" description="DUF5126" evidence="3">
    <location>
        <begin position="123"/>
        <end position="224"/>
    </location>
</feature>
<dbReference type="SUPFAM" id="SSF49785">
    <property type="entry name" value="Galactose-binding domain-like"/>
    <property type="match status" value="1"/>
</dbReference>
<comment type="caution">
    <text evidence="4">The sequence shown here is derived from an EMBL/GenBank/DDBJ whole genome shotgun (WGS) entry which is preliminary data.</text>
</comment>
<dbReference type="EMBL" id="JAHVHU010000002">
    <property type="protein sequence ID" value="MBY5956736.1"/>
    <property type="molecule type" value="Genomic_DNA"/>
</dbReference>
<dbReference type="Pfam" id="PF16323">
    <property type="entry name" value="DUF4959"/>
    <property type="match status" value="1"/>
</dbReference>
<proteinExistence type="predicted"/>
<dbReference type="Pfam" id="PF16391">
    <property type="entry name" value="DUF5000"/>
    <property type="match status" value="1"/>
</dbReference>
<accession>A0A953HR25</accession>
<reference evidence="4" key="1">
    <citation type="submission" date="2021-06" db="EMBL/GenBank/DDBJ databases">
        <title>44 bacteria genomes isolated from Dapeng, Shenzhen.</title>
        <authorList>
            <person name="Zheng W."/>
            <person name="Yu S."/>
            <person name="Huang Y."/>
        </authorList>
    </citation>
    <scope>NUCLEOTIDE SEQUENCE</scope>
    <source>
        <strain evidence="4">DP5N28-2</strain>
    </source>
</reference>
<dbReference type="InterPro" id="IPR032527">
    <property type="entry name" value="DUF4959"/>
</dbReference>
<dbReference type="Proteomes" id="UP000753961">
    <property type="component" value="Unassembled WGS sequence"/>
</dbReference>
<dbReference type="InterPro" id="IPR033431">
    <property type="entry name" value="DUF5126"/>
</dbReference>
<protein>
    <submittedName>
        <fullName evidence="4">DUF4959 domain-containing protein</fullName>
    </submittedName>
</protein>
<dbReference type="InterPro" id="IPR032164">
    <property type="entry name" value="DUF5000"/>
</dbReference>
<evidence type="ECO:0000313" key="5">
    <source>
        <dbReference type="Proteomes" id="UP000753961"/>
    </source>
</evidence>
<gene>
    <name evidence="4" type="ORF">KUV50_01220</name>
</gene>
<dbReference type="AlphaFoldDB" id="A0A953HR25"/>
<dbReference type="InterPro" id="IPR008979">
    <property type="entry name" value="Galactose-bd-like_sf"/>
</dbReference>
<dbReference type="Gene3D" id="2.60.120.260">
    <property type="entry name" value="Galactose-binding domain-like"/>
    <property type="match status" value="1"/>
</dbReference>
<evidence type="ECO:0000259" key="2">
    <source>
        <dbReference type="Pfam" id="PF16391"/>
    </source>
</evidence>
<evidence type="ECO:0000259" key="1">
    <source>
        <dbReference type="Pfam" id="PF16323"/>
    </source>
</evidence>
<feature type="domain" description="DUF5000" evidence="2">
    <location>
        <begin position="271"/>
        <end position="398"/>
    </location>
</feature>
<dbReference type="Pfam" id="PF17166">
    <property type="entry name" value="DUF5126"/>
    <property type="match status" value="1"/>
</dbReference>
<evidence type="ECO:0000313" key="4">
    <source>
        <dbReference type="EMBL" id="MBY5956736.1"/>
    </source>
</evidence>
<evidence type="ECO:0000259" key="3">
    <source>
        <dbReference type="Pfam" id="PF17166"/>
    </source>
</evidence>
<name>A0A953HR25_9BACT</name>
<feature type="domain" description="DUF4959" evidence="1">
    <location>
        <begin position="19"/>
        <end position="122"/>
    </location>
</feature>
<dbReference type="RefSeq" id="WP_222578257.1">
    <property type="nucleotide sequence ID" value="NZ_JAHVHU010000002.1"/>
</dbReference>
<keyword evidence="5" id="KW-1185">Reference proteome</keyword>
<organism evidence="4 5">
    <name type="scientific">Membranihabitans marinus</name>
    <dbReference type="NCBI Taxonomy" id="1227546"/>
    <lineage>
        <taxon>Bacteria</taxon>
        <taxon>Pseudomonadati</taxon>
        <taxon>Bacteroidota</taxon>
        <taxon>Saprospiria</taxon>
        <taxon>Saprospirales</taxon>
        <taxon>Saprospiraceae</taxon>
        <taxon>Membranihabitans</taxon>
    </lineage>
</organism>
<sequence length="401" mass="45448">MKRIRTFIFIFLTIGLLNSCDEDEKRPLVEDSIPPGAVTNIEVENLPGGARISYTLPPDKDVLYVEASFTSADGKLNNWKSSVFNNSIEVAGFPDTVNYTVELRVVDQSENRSAAVNVDIQPLTPPITLIAESIKINPDFGGIGISWVNENQAEIAVIVEAENEVGELEQVDIRYSSQKEDNFAVRGFDTIPRNFAVFIRDRYDNLSTRIETTIKPLFEQNLDKNLFNPLKLPHDAPDAWGWVMTNLFNNNIGGGGFHTPQGWTDDNPTPEYPEPNRHFFTLDLGVTAQLSRFKFWQRQGSWLYYHGNPRYFDVWGASELTQDGTFDGWTKLISNGEVLKPSGLPLGQVSNDDVELGGRGHEYIFPLDAPKVRYIRFVNLQNWSGSRFMHIMEMDFWGEVQ</sequence>